<dbReference type="Pfam" id="PF16363">
    <property type="entry name" value="GDP_Man_Dehyd"/>
    <property type="match status" value="1"/>
</dbReference>
<dbReference type="Proteomes" id="UP000223311">
    <property type="component" value="Unassembled WGS sequence"/>
</dbReference>
<comment type="similarity">
    <text evidence="3 8">Belongs to the NAD(P)-dependent epimerase/dehydratase family. dTDP-glucose dehydratase subfamily.</text>
</comment>
<protein>
    <recommendedName>
        <fullName evidence="5 8">dTDP-glucose 4,6-dehydratase</fullName>
        <ecNumber evidence="4 8">4.2.1.46</ecNumber>
    </recommendedName>
</protein>
<dbReference type="EC" id="4.2.1.46" evidence="4 8"/>
<dbReference type="GO" id="GO:0008460">
    <property type="term" value="F:dTDP-glucose 4,6-dehydratase activity"/>
    <property type="evidence" value="ECO:0007669"/>
    <property type="project" value="UniProtKB-EC"/>
</dbReference>
<evidence type="ECO:0000259" key="9">
    <source>
        <dbReference type="Pfam" id="PF16363"/>
    </source>
</evidence>
<dbReference type="PANTHER" id="PTHR43000">
    <property type="entry name" value="DTDP-D-GLUCOSE 4,6-DEHYDRATASE-RELATED"/>
    <property type="match status" value="1"/>
</dbReference>
<organism evidence="10 11">
    <name type="scientific">Bacillus wiedmannii</name>
    <dbReference type="NCBI Taxonomy" id="1890302"/>
    <lineage>
        <taxon>Bacteria</taxon>
        <taxon>Bacillati</taxon>
        <taxon>Bacillota</taxon>
        <taxon>Bacilli</taxon>
        <taxon>Bacillales</taxon>
        <taxon>Bacillaceae</taxon>
        <taxon>Bacillus</taxon>
        <taxon>Bacillus cereus group</taxon>
    </lineage>
</organism>
<dbReference type="SUPFAM" id="SSF51735">
    <property type="entry name" value="NAD(P)-binding Rossmann-fold domains"/>
    <property type="match status" value="1"/>
</dbReference>
<dbReference type="Gene3D" id="3.40.50.720">
    <property type="entry name" value="NAD(P)-binding Rossmann-like Domain"/>
    <property type="match status" value="1"/>
</dbReference>
<evidence type="ECO:0000256" key="6">
    <source>
        <dbReference type="ARBA" id="ARBA00023027"/>
    </source>
</evidence>
<evidence type="ECO:0000256" key="1">
    <source>
        <dbReference type="ARBA" id="ARBA00001539"/>
    </source>
</evidence>
<reference evidence="10 11" key="1">
    <citation type="submission" date="2017-09" db="EMBL/GenBank/DDBJ databases">
        <title>Large-scale bioinformatics analysis of Bacillus genomes uncovers conserved roles of natural products in bacterial physiology.</title>
        <authorList>
            <consortium name="Agbiome Team Llc"/>
            <person name="Bleich R.M."/>
            <person name="Grubbs K.J."/>
            <person name="Santa Maria K.C."/>
            <person name="Allen S.E."/>
            <person name="Farag S."/>
            <person name="Shank E.A."/>
            <person name="Bowers A."/>
        </authorList>
    </citation>
    <scope>NUCLEOTIDE SEQUENCE [LARGE SCALE GENOMIC DNA]</scope>
    <source>
        <strain evidence="10 11">AFS080080</strain>
    </source>
</reference>
<evidence type="ECO:0000256" key="5">
    <source>
        <dbReference type="ARBA" id="ARBA00016977"/>
    </source>
</evidence>
<comment type="catalytic activity">
    <reaction evidence="1 8">
        <text>dTDP-alpha-D-glucose = dTDP-4-dehydro-6-deoxy-alpha-D-glucose + H2O</text>
        <dbReference type="Rhea" id="RHEA:17221"/>
        <dbReference type="ChEBI" id="CHEBI:15377"/>
        <dbReference type="ChEBI" id="CHEBI:57477"/>
        <dbReference type="ChEBI" id="CHEBI:57649"/>
        <dbReference type="EC" id="4.2.1.46"/>
    </reaction>
</comment>
<dbReference type="InterPro" id="IPR016040">
    <property type="entry name" value="NAD(P)-bd_dom"/>
</dbReference>
<dbReference type="Gene3D" id="3.90.25.10">
    <property type="entry name" value="UDP-galactose 4-epimerase, domain 1"/>
    <property type="match status" value="1"/>
</dbReference>
<dbReference type="InterPro" id="IPR036291">
    <property type="entry name" value="NAD(P)-bd_dom_sf"/>
</dbReference>
<accession>A0A2B5IRZ4</accession>
<evidence type="ECO:0000256" key="4">
    <source>
        <dbReference type="ARBA" id="ARBA00011990"/>
    </source>
</evidence>
<dbReference type="InterPro" id="IPR005888">
    <property type="entry name" value="dTDP_Gluc_deHydtase"/>
</dbReference>
<dbReference type="RefSeq" id="WP_098577419.1">
    <property type="nucleotide sequence ID" value="NZ_NVGE01000027.1"/>
</dbReference>
<evidence type="ECO:0000256" key="8">
    <source>
        <dbReference type="RuleBase" id="RU004473"/>
    </source>
</evidence>
<dbReference type="NCBIfam" id="TIGR01181">
    <property type="entry name" value="dTDP_gluc_dehyt"/>
    <property type="match status" value="1"/>
</dbReference>
<evidence type="ECO:0000313" key="10">
    <source>
        <dbReference type="EMBL" id="PFZ28032.1"/>
    </source>
</evidence>
<keyword evidence="7 8" id="KW-0456">Lyase</keyword>
<dbReference type="GO" id="GO:0009225">
    <property type="term" value="P:nucleotide-sugar metabolic process"/>
    <property type="evidence" value="ECO:0007669"/>
    <property type="project" value="InterPro"/>
</dbReference>
<evidence type="ECO:0000256" key="2">
    <source>
        <dbReference type="ARBA" id="ARBA00001911"/>
    </source>
</evidence>
<feature type="domain" description="NAD(P)-binding" evidence="9">
    <location>
        <begin position="4"/>
        <end position="318"/>
    </location>
</feature>
<keyword evidence="6" id="KW-0520">NAD</keyword>
<sequence>MRYLITGGAGFIGSNFLNTFVSRCKNDLFINIDNLSYAGNLQNLKEIEGLENLIFEKTDIRDYDALEILFKKYNPDIIVHFAAESHVDRSIKTPKAFLETNILGTFNLLELCRKYWKSNSAKLFHHISTDEVYGSLGTHGLFKEETPYNPRSPYSVSKAASDHLVKAYYNTYGIPVKVTNCSNNYGPYQFPEKLIPLTITNILSNKPIPVYGDGTNVRDWLYVKDHCEAIWTVIEKGTIGDTYNIGGNNEKSNLEVVTALCNIVAELLDENPENYLNLITHISDRPGHDFRYAIDSTKIQKELNWKPKETFESGLRKTAEWYLDNSNWLESVVSGEYQRWIDKNYNGYIKGVNVK</sequence>
<proteinExistence type="inferred from homology"/>
<dbReference type="EMBL" id="NVGE01000027">
    <property type="protein sequence ID" value="PFZ28032.1"/>
    <property type="molecule type" value="Genomic_DNA"/>
</dbReference>
<name>A0A2B5IRZ4_9BACI</name>
<comment type="cofactor">
    <cofactor evidence="2 8">
        <name>NAD(+)</name>
        <dbReference type="ChEBI" id="CHEBI:57540"/>
    </cofactor>
</comment>
<comment type="caution">
    <text evidence="10">The sequence shown here is derived from an EMBL/GenBank/DDBJ whole genome shotgun (WGS) entry which is preliminary data.</text>
</comment>
<evidence type="ECO:0000313" key="11">
    <source>
        <dbReference type="Proteomes" id="UP000223311"/>
    </source>
</evidence>
<evidence type="ECO:0000256" key="3">
    <source>
        <dbReference type="ARBA" id="ARBA00008178"/>
    </source>
</evidence>
<dbReference type="AlphaFoldDB" id="A0A2B5IRZ4"/>
<evidence type="ECO:0000256" key="7">
    <source>
        <dbReference type="ARBA" id="ARBA00023239"/>
    </source>
</evidence>
<dbReference type="CDD" id="cd05246">
    <property type="entry name" value="dTDP_GD_SDR_e"/>
    <property type="match status" value="1"/>
</dbReference>
<gene>
    <name evidence="10" type="primary">rfbB</name>
    <name evidence="10" type="ORF">COL66_18550</name>
</gene>